<proteinExistence type="predicted"/>
<organism evidence="1 2">
    <name type="scientific">Pleurotus eryngii</name>
    <name type="common">Boletus of the steppes</name>
    <dbReference type="NCBI Taxonomy" id="5323"/>
    <lineage>
        <taxon>Eukaryota</taxon>
        <taxon>Fungi</taxon>
        <taxon>Dikarya</taxon>
        <taxon>Basidiomycota</taxon>
        <taxon>Agaricomycotina</taxon>
        <taxon>Agaricomycetes</taxon>
        <taxon>Agaricomycetidae</taxon>
        <taxon>Agaricales</taxon>
        <taxon>Pleurotineae</taxon>
        <taxon>Pleurotaceae</taxon>
        <taxon>Pleurotus</taxon>
    </lineage>
</organism>
<evidence type="ECO:0000313" key="1">
    <source>
        <dbReference type="EMBL" id="KAF9487847.1"/>
    </source>
</evidence>
<comment type="caution">
    <text evidence="1">The sequence shown here is derived from an EMBL/GenBank/DDBJ whole genome shotgun (WGS) entry which is preliminary data.</text>
</comment>
<protein>
    <recommendedName>
        <fullName evidence="3">Phosphoglycerate mutase-like protein</fullName>
    </recommendedName>
</protein>
<dbReference type="Gene3D" id="3.40.50.1240">
    <property type="entry name" value="Phosphoglycerate mutase-like"/>
    <property type="match status" value="1"/>
</dbReference>
<dbReference type="Proteomes" id="UP000807025">
    <property type="component" value="Unassembled WGS sequence"/>
</dbReference>
<evidence type="ECO:0008006" key="3">
    <source>
        <dbReference type="Google" id="ProtNLM"/>
    </source>
</evidence>
<sequence>MVNLASDLLDAILFVRHGDHLEFFQDPLTYTPSETTLTPLSTVGSIYYLYISFMDGIHKVQAFNQGDFFRQRYLQPGPNRIDGLNTDLVDINQPIVRADAAGEGSIIFESCIAFLQGFYLPTTRFSTTLANGTNVLGAMGGYQYVPSNHSTHMNFELHTSAFYNSSEFLVKAAEAAPFLNQLKPFLGDRDVNLTNMIYDFVSVNMIHNATFLQSLPPTFAAQAYDLGNFHKRGVSSDTSLSGIGNIAIPSILPSIFTNLRRIANSPYTEVVYH</sequence>
<reference evidence="1" key="1">
    <citation type="submission" date="2020-11" db="EMBL/GenBank/DDBJ databases">
        <authorList>
            <consortium name="DOE Joint Genome Institute"/>
            <person name="Ahrendt S."/>
            <person name="Riley R."/>
            <person name="Andreopoulos W."/>
            <person name="Labutti K."/>
            <person name="Pangilinan J."/>
            <person name="Ruiz-Duenas F.J."/>
            <person name="Barrasa J.M."/>
            <person name="Sanchez-Garcia M."/>
            <person name="Camarero S."/>
            <person name="Miyauchi S."/>
            <person name="Serrano A."/>
            <person name="Linde D."/>
            <person name="Babiker R."/>
            <person name="Drula E."/>
            <person name="Ayuso-Fernandez I."/>
            <person name="Pacheco R."/>
            <person name="Padilla G."/>
            <person name="Ferreira P."/>
            <person name="Barriuso J."/>
            <person name="Kellner H."/>
            <person name="Castanera R."/>
            <person name="Alfaro M."/>
            <person name="Ramirez L."/>
            <person name="Pisabarro A.G."/>
            <person name="Kuo A."/>
            <person name="Tritt A."/>
            <person name="Lipzen A."/>
            <person name="He G."/>
            <person name="Yan M."/>
            <person name="Ng V."/>
            <person name="Cullen D."/>
            <person name="Martin F."/>
            <person name="Rosso M.-N."/>
            <person name="Henrissat B."/>
            <person name="Hibbett D."/>
            <person name="Martinez A.T."/>
            <person name="Grigoriev I.V."/>
        </authorList>
    </citation>
    <scope>NUCLEOTIDE SEQUENCE</scope>
    <source>
        <strain evidence="1">ATCC 90797</strain>
    </source>
</reference>
<dbReference type="InterPro" id="IPR029033">
    <property type="entry name" value="His_PPase_superfam"/>
</dbReference>
<keyword evidence="2" id="KW-1185">Reference proteome</keyword>
<dbReference type="SUPFAM" id="SSF53254">
    <property type="entry name" value="Phosphoglycerate mutase-like"/>
    <property type="match status" value="1"/>
</dbReference>
<dbReference type="AlphaFoldDB" id="A0A9P5ZI53"/>
<evidence type="ECO:0000313" key="2">
    <source>
        <dbReference type="Proteomes" id="UP000807025"/>
    </source>
</evidence>
<name>A0A9P5ZI53_PLEER</name>
<dbReference type="OrthoDB" id="258392at2759"/>
<gene>
    <name evidence="1" type="ORF">BDN71DRAFT_1436537</name>
</gene>
<accession>A0A9P5ZI53</accession>
<dbReference type="EMBL" id="MU154745">
    <property type="protein sequence ID" value="KAF9487847.1"/>
    <property type="molecule type" value="Genomic_DNA"/>
</dbReference>